<dbReference type="PROSITE" id="PS51094">
    <property type="entry name" value="PTS_EIIA_TYPE_2"/>
    <property type="match status" value="1"/>
</dbReference>
<dbReference type="InterPro" id="IPR016152">
    <property type="entry name" value="PTrfase/Anion_transptr"/>
</dbReference>
<evidence type="ECO:0000259" key="2">
    <source>
        <dbReference type="PROSITE" id="PS51094"/>
    </source>
</evidence>
<dbReference type="SUPFAM" id="SSF55804">
    <property type="entry name" value="Phoshotransferase/anion transport protein"/>
    <property type="match status" value="1"/>
</dbReference>
<organism evidence="3 4">
    <name type="scientific">Calditerrivibrio nitroreducens</name>
    <dbReference type="NCBI Taxonomy" id="477976"/>
    <lineage>
        <taxon>Bacteria</taxon>
        <taxon>Pseudomonadati</taxon>
        <taxon>Deferribacterota</taxon>
        <taxon>Deferribacteres</taxon>
        <taxon>Deferribacterales</taxon>
        <taxon>Calditerrivibrionaceae</taxon>
    </lineage>
</organism>
<sequence>MNTGDTFRIPRPKRSWTGSTASSPRRATRSSSRGMTSSVRAMRRYRGRPNLVWEKVIEKEDAIKRLLNSCREIGKGWMGSALESVLDREKQSGTFVGQDVAIPHA</sequence>
<reference evidence="3 4" key="1">
    <citation type="submission" date="2018-01" db="EMBL/GenBank/DDBJ databases">
        <title>Metagenomic assembled genomes from two thermal pools in the Uzon Caldera, Kamchatka, Russia.</title>
        <authorList>
            <person name="Wilkins L."/>
            <person name="Ettinger C."/>
        </authorList>
    </citation>
    <scope>NUCLEOTIDE SEQUENCE [LARGE SCALE GENOMIC DNA]</scope>
    <source>
        <strain evidence="3">ZAV-05</strain>
    </source>
</reference>
<name>A0A2J6WMQ8_9BACT</name>
<proteinExistence type="predicted"/>
<dbReference type="Pfam" id="PF00359">
    <property type="entry name" value="PTS_EIIA_2"/>
    <property type="match status" value="1"/>
</dbReference>
<dbReference type="Proteomes" id="UP000242881">
    <property type="component" value="Unassembled WGS sequence"/>
</dbReference>
<comment type="caution">
    <text evidence="3">The sequence shown here is derived from an EMBL/GenBank/DDBJ whole genome shotgun (WGS) entry which is preliminary data.</text>
</comment>
<evidence type="ECO:0000313" key="4">
    <source>
        <dbReference type="Proteomes" id="UP000242881"/>
    </source>
</evidence>
<feature type="region of interest" description="Disordered" evidence="1">
    <location>
        <begin position="1"/>
        <end position="43"/>
    </location>
</feature>
<feature type="compositionally biased region" description="Low complexity" evidence="1">
    <location>
        <begin position="19"/>
        <end position="33"/>
    </location>
</feature>
<dbReference type="EMBL" id="PNIN01000037">
    <property type="protein sequence ID" value="PMP71673.1"/>
    <property type="molecule type" value="Genomic_DNA"/>
</dbReference>
<dbReference type="Gene3D" id="3.40.930.10">
    <property type="entry name" value="Mannitol-specific EII, Chain A"/>
    <property type="match status" value="1"/>
</dbReference>
<dbReference type="InterPro" id="IPR002178">
    <property type="entry name" value="PTS_EIIA_type-2_dom"/>
</dbReference>
<evidence type="ECO:0000256" key="1">
    <source>
        <dbReference type="SAM" id="MobiDB-lite"/>
    </source>
</evidence>
<accession>A0A2J6WMQ8</accession>
<dbReference type="AlphaFoldDB" id="A0A2J6WMQ8"/>
<gene>
    <name evidence="3" type="ORF">C0187_03320</name>
</gene>
<dbReference type="PROSITE" id="PS00372">
    <property type="entry name" value="PTS_EIIA_TYPE_2_HIS"/>
    <property type="match status" value="1"/>
</dbReference>
<protein>
    <recommendedName>
        <fullName evidence="2">PTS EIIA type-2 domain-containing protein</fullName>
    </recommendedName>
</protein>
<feature type="domain" description="PTS EIIA type-2" evidence="2">
    <location>
        <begin position="43"/>
        <end position="105"/>
    </location>
</feature>
<evidence type="ECO:0000313" key="3">
    <source>
        <dbReference type="EMBL" id="PMP71673.1"/>
    </source>
</evidence>